<dbReference type="Proteomes" id="UP000181884">
    <property type="component" value="Unassembled WGS sequence"/>
</dbReference>
<organism evidence="8 9">
    <name type="scientific">Enterococcus canis</name>
    <dbReference type="NCBI Taxonomy" id="214095"/>
    <lineage>
        <taxon>Bacteria</taxon>
        <taxon>Bacillati</taxon>
        <taxon>Bacillota</taxon>
        <taxon>Bacilli</taxon>
        <taxon>Lactobacillales</taxon>
        <taxon>Enterococcaceae</taxon>
        <taxon>Enterococcus</taxon>
    </lineage>
</organism>
<keyword evidence="6" id="KW-0812">Transmembrane</keyword>
<evidence type="ECO:0000256" key="1">
    <source>
        <dbReference type="ARBA" id="ARBA00000677"/>
    </source>
</evidence>
<evidence type="ECO:0000256" key="4">
    <source>
        <dbReference type="ARBA" id="ARBA00013208"/>
    </source>
</evidence>
<keyword evidence="5 6" id="KW-0378">Hydrolase</keyword>
<evidence type="ECO:0000256" key="5">
    <source>
        <dbReference type="ARBA" id="ARBA00022801"/>
    </source>
</evidence>
<accession>A0A1L8RE06</accession>
<dbReference type="NCBIfam" id="TIGR02227">
    <property type="entry name" value="sigpep_I_bact"/>
    <property type="match status" value="1"/>
</dbReference>
<dbReference type="GO" id="GO:0009003">
    <property type="term" value="F:signal peptidase activity"/>
    <property type="evidence" value="ECO:0007669"/>
    <property type="project" value="UniProtKB-EC"/>
</dbReference>
<dbReference type="InterPro" id="IPR019533">
    <property type="entry name" value="Peptidase_S26"/>
</dbReference>
<keyword evidence="6" id="KW-1133">Transmembrane helix</keyword>
<dbReference type="EMBL" id="JXKH01000005">
    <property type="protein sequence ID" value="OJG17977.1"/>
    <property type="molecule type" value="Genomic_DNA"/>
</dbReference>
<dbReference type="PRINTS" id="PR00727">
    <property type="entry name" value="LEADERPTASE"/>
</dbReference>
<dbReference type="InterPro" id="IPR019758">
    <property type="entry name" value="Pept_S26A_signal_pept_1_CS"/>
</dbReference>
<comment type="similarity">
    <text evidence="3 6">Belongs to the peptidase S26 family.</text>
</comment>
<evidence type="ECO:0000256" key="3">
    <source>
        <dbReference type="ARBA" id="ARBA00009370"/>
    </source>
</evidence>
<sequence>MDDKRKQKAKQRYIARKKAYIRAKRQKERRKQLIKTILLALILTMGLSTAIFSFLFGVQRVEGFGMTPTLVDSDWIMISKNKKIKRFSVVSFKTPGKENKSFRRVIGLPGETIEYRDDTLWVNGQEQPERFLSEAKEEARENNYSLTENFDLNEVTGSQMGQIPADMYLVLGDNRTFSADSRNYGLVSKDDILGVAELLMFPIHKMRSF</sequence>
<feature type="domain" description="Peptidase S26" evidence="7">
    <location>
        <begin position="34"/>
        <end position="200"/>
    </location>
</feature>
<dbReference type="CDD" id="cd06530">
    <property type="entry name" value="S26_SPase_I"/>
    <property type="match status" value="1"/>
</dbReference>
<dbReference type="PROSITE" id="PS00761">
    <property type="entry name" value="SPASE_I_3"/>
    <property type="match status" value="1"/>
</dbReference>
<dbReference type="PANTHER" id="PTHR43390:SF1">
    <property type="entry name" value="CHLOROPLAST PROCESSING PEPTIDASE"/>
    <property type="match status" value="1"/>
</dbReference>
<reference evidence="8 9" key="1">
    <citation type="submission" date="2014-12" db="EMBL/GenBank/DDBJ databases">
        <title>Draft genome sequences of 29 type strains of Enterococci.</title>
        <authorList>
            <person name="Zhong Z."/>
            <person name="Sun Z."/>
            <person name="Liu W."/>
            <person name="Zhang W."/>
            <person name="Zhang H."/>
        </authorList>
    </citation>
    <scope>NUCLEOTIDE SEQUENCE [LARGE SCALE GENOMIC DNA]</scope>
    <source>
        <strain evidence="8 9">DSM 17029</strain>
    </source>
</reference>
<evidence type="ECO:0000313" key="8">
    <source>
        <dbReference type="EMBL" id="OJG17977.1"/>
    </source>
</evidence>
<keyword evidence="6" id="KW-0472">Membrane</keyword>
<dbReference type="RefSeq" id="WP_067393215.1">
    <property type="nucleotide sequence ID" value="NZ_JXKH01000005.1"/>
</dbReference>
<dbReference type="Gene3D" id="2.10.109.10">
    <property type="entry name" value="Umud Fragment, subunit A"/>
    <property type="match status" value="1"/>
</dbReference>
<dbReference type="InterPro" id="IPR000223">
    <property type="entry name" value="Pept_S26A_signal_pept_1"/>
</dbReference>
<dbReference type="Pfam" id="PF10502">
    <property type="entry name" value="Peptidase_S26"/>
    <property type="match status" value="1"/>
</dbReference>
<evidence type="ECO:0000313" key="9">
    <source>
        <dbReference type="Proteomes" id="UP000181884"/>
    </source>
</evidence>
<protein>
    <recommendedName>
        <fullName evidence="4 6">Signal peptidase I</fullName>
        <ecNumber evidence="4 6">3.4.21.89</ecNumber>
    </recommendedName>
</protein>
<dbReference type="PANTHER" id="PTHR43390">
    <property type="entry name" value="SIGNAL PEPTIDASE I"/>
    <property type="match status" value="1"/>
</dbReference>
<evidence type="ECO:0000256" key="6">
    <source>
        <dbReference type="RuleBase" id="RU362042"/>
    </source>
</evidence>
<dbReference type="EC" id="3.4.21.89" evidence="4 6"/>
<dbReference type="InterPro" id="IPR036286">
    <property type="entry name" value="LexA/Signal_pep-like_sf"/>
</dbReference>
<comment type="subcellular location">
    <subcellularLocation>
        <location evidence="2">Cell membrane</location>
        <topology evidence="2">Single-pass type II membrane protein</topology>
    </subcellularLocation>
    <subcellularLocation>
        <location evidence="6">Membrane</location>
        <topology evidence="6">Single-pass type II membrane protein</topology>
    </subcellularLocation>
</comment>
<feature type="transmembrane region" description="Helical" evidence="6">
    <location>
        <begin position="33"/>
        <end position="56"/>
    </location>
</feature>
<keyword evidence="6" id="KW-0645">Protease</keyword>
<evidence type="ECO:0000259" key="7">
    <source>
        <dbReference type="Pfam" id="PF10502"/>
    </source>
</evidence>
<evidence type="ECO:0000256" key="2">
    <source>
        <dbReference type="ARBA" id="ARBA00004401"/>
    </source>
</evidence>
<dbReference type="GO" id="GO:0005886">
    <property type="term" value="C:plasma membrane"/>
    <property type="evidence" value="ECO:0007669"/>
    <property type="project" value="UniProtKB-SubCell"/>
</dbReference>
<gene>
    <name evidence="8" type="ORF">RU97_GL002050</name>
</gene>
<comment type="catalytic activity">
    <reaction evidence="1 6">
        <text>Cleavage of hydrophobic, N-terminal signal or leader sequences from secreted and periplasmic proteins.</text>
        <dbReference type="EC" id="3.4.21.89"/>
    </reaction>
</comment>
<dbReference type="STRING" id="214095.RU97_GL002050"/>
<dbReference type="GO" id="GO:0006465">
    <property type="term" value="P:signal peptide processing"/>
    <property type="evidence" value="ECO:0007669"/>
    <property type="project" value="InterPro"/>
</dbReference>
<comment type="caution">
    <text evidence="8">The sequence shown here is derived from an EMBL/GenBank/DDBJ whole genome shotgun (WGS) entry which is preliminary data.</text>
</comment>
<dbReference type="AlphaFoldDB" id="A0A1L8RE06"/>
<name>A0A1L8RE06_9ENTE</name>
<proteinExistence type="inferred from homology"/>
<dbReference type="SUPFAM" id="SSF51306">
    <property type="entry name" value="LexA/Signal peptidase"/>
    <property type="match status" value="1"/>
</dbReference>
<dbReference type="GO" id="GO:0004252">
    <property type="term" value="F:serine-type endopeptidase activity"/>
    <property type="evidence" value="ECO:0007669"/>
    <property type="project" value="InterPro"/>
</dbReference>
<keyword evidence="9" id="KW-1185">Reference proteome</keyword>